<dbReference type="InterPro" id="IPR050959">
    <property type="entry name" value="MarA-like"/>
</dbReference>
<dbReference type="SUPFAM" id="SSF55136">
    <property type="entry name" value="Probable bacterial effector-binding domain"/>
    <property type="match status" value="1"/>
</dbReference>
<dbReference type="PANTHER" id="PTHR47504">
    <property type="entry name" value="RIGHT ORIGIN-BINDING PROTEIN"/>
    <property type="match status" value="1"/>
</dbReference>
<sequence>MDRLNKFNAAIEYLENNLDNEIDYSQIAKIACCSEFHFSRMFSSLANVSLSEYVRRRRLTMAAFDLQKSDVKIIDLSVKYGYSSPDAFTRAFRQLHGVAPMSVRENNVQLKAYPRMSFQITIKGTSEMDYRIENIDCSLRFAVKRETVKTADAFDTIPKLWANAQASGFLQKLIDMSWENPKCQLEGLLGITGNEASLKEETFDLLMGCRYDGDIPNGMEELILPPCVYAVFPHDIVDTWQRLYTEWLPTSGYELACQPCIENYLAPGAEIEQELWVPVVAK</sequence>
<dbReference type="InterPro" id="IPR029442">
    <property type="entry name" value="GyrI-like"/>
</dbReference>
<evidence type="ECO:0000256" key="2">
    <source>
        <dbReference type="ARBA" id="ARBA00023125"/>
    </source>
</evidence>
<reference evidence="5" key="1">
    <citation type="submission" date="2016-04" db="EMBL/GenBank/DDBJ databases">
        <authorList>
            <person name="Evans L.H."/>
            <person name="Alamgir A."/>
            <person name="Owens N."/>
            <person name="Weber N.D."/>
            <person name="Virtaneva K."/>
            <person name="Barbian K."/>
            <person name="Babar A."/>
            <person name="Rosenke K."/>
        </authorList>
    </citation>
    <scope>NUCLEOTIDE SEQUENCE</scope>
    <source>
        <strain evidence="5">86</strain>
    </source>
</reference>
<dbReference type="PROSITE" id="PS00041">
    <property type="entry name" value="HTH_ARAC_FAMILY_1"/>
    <property type="match status" value="1"/>
</dbReference>
<evidence type="ECO:0000313" key="5">
    <source>
        <dbReference type="EMBL" id="SBV99190.1"/>
    </source>
</evidence>
<dbReference type="SMART" id="SM00871">
    <property type="entry name" value="AraC_E_bind"/>
    <property type="match status" value="1"/>
</dbReference>
<name>A0A212JIE4_9FIRM</name>
<dbReference type="Pfam" id="PF06445">
    <property type="entry name" value="GyrI-like"/>
    <property type="match status" value="1"/>
</dbReference>
<gene>
    <name evidence="5" type="ORF">KL86CLO1_11152</name>
</gene>
<keyword evidence="3" id="KW-0804">Transcription</keyword>
<evidence type="ECO:0000256" key="3">
    <source>
        <dbReference type="ARBA" id="ARBA00023163"/>
    </source>
</evidence>
<keyword evidence="1" id="KW-0805">Transcription regulation</keyword>
<dbReference type="InterPro" id="IPR011256">
    <property type="entry name" value="Reg_factor_effector_dom_sf"/>
</dbReference>
<dbReference type="InterPro" id="IPR009057">
    <property type="entry name" value="Homeodomain-like_sf"/>
</dbReference>
<dbReference type="InterPro" id="IPR018060">
    <property type="entry name" value="HTH_AraC"/>
</dbReference>
<organism evidence="5">
    <name type="scientific">uncultured Eubacteriales bacterium</name>
    <dbReference type="NCBI Taxonomy" id="172733"/>
    <lineage>
        <taxon>Bacteria</taxon>
        <taxon>Bacillati</taxon>
        <taxon>Bacillota</taxon>
        <taxon>Clostridia</taxon>
        <taxon>Eubacteriales</taxon>
        <taxon>environmental samples</taxon>
    </lineage>
</organism>
<evidence type="ECO:0000256" key="1">
    <source>
        <dbReference type="ARBA" id="ARBA00023015"/>
    </source>
</evidence>
<dbReference type="SMART" id="SM00342">
    <property type="entry name" value="HTH_ARAC"/>
    <property type="match status" value="1"/>
</dbReference>
<dbReference type="InterPro" id="IPR018062">
    <property type="entry name" value="HTH_AraC-typ_CS"/>
</dbReference>
<dbReference type="InterPro" id="IPR010499">
    <property type="entry name" value="AraC_E-bd"/>
</dbReference>
<dbReference type="AlphaFoldDB" id="A0A212JIE4"/>
<dbReference type="PROSITE" id="PS01124">
    <property type="entry name" value="HTH_ARAC_FAMILY_2"/>
    <property type="match status" value="1"/>
</dbReference>
<proteinExistence type="predicted"/>
<dbReference type="Gene3D" id="1.10.10.60">
    <property type="entry name" value="Homeodomain-like"/>
    <property type="match status" value="2"/>
</dbReference>
<dbReference type="GO" id="GO:0043565">
    <property type="term" value="F:sequence-specific DNA binding"/>
    <property type="evidence" value="ECO:0007669"/>
    <property type="project" value="InterPro"/>
</dbReference>
<dbReference type="Pfam" id="PF12833">
    <property type="entry name" value="HTH_18"/>
    <property type="match status" value="1"/>
</dbReference>
<feature type="domain" description="HTH araC/xylS-type" evidence="4">
    <location>
        <begin position="8"/>
        <end position="106"/>
    </location>
</feature>
<accession>A0A212JIE4</accession>
<dbReference type="EMBL" id="FLUN01000001">
    <property type="protein sequence ID" value="SBV99190.1"/>
    <property type="molecule type" value="Genomic_DNA"/>
</dbReference>
<keyword evidence="2" id="KW-0238">DNA-binding</keyword>
<dbReference type="SUPFAM" id="SSF46689">
    <property type="entry name" value="Homeodomain-like"/>
    <property type="match status" value="2"/>
</dbReference>
<protein>
    <submittedName>
        <fullName evidence="5">Transcriptional regulator, AraC family</fullName>
    </submittedName>
</protein>
<evidence type="ECO:0000259" key="4">
    <source>
        <dbReference type="PROSITE" id="PS01124"/>
    </source>
</evidence>
<dbReference type="Gene3D" id="3.20.80.10">
    <property type="entry name" value="Regulatory factor, effector binding domain"/>
    <property type="match status" value="1"/>
</dbReference>
<dbReference type="GO" id="GO:0003700">
    <property type="term" value="F:DNA-binding transcription factor activity"/>
    <property type="evidence" value="ECO:0007669"/>
    <property type="project" value="InterPro"/>
</dbReference>
<dbReference type="PANTHER" id="PTHR47504:SF5">
    <property type="entry name" value="RIGHT ORIGIN-BINDING PROTEIN"/>
    <property type="match status" value="1"/>
</dbReference>